<dbReference type="InterPro" id="IPR001478">
    <property type="entry name" value="PDZ"/>
</dbReference>
<dbReference type="GO" id="GO:0008233">
    <property type="term" value="F:peptidase activity"/>
    <property type="evidence" value="ECO:0007669"/>
    <property type="project" value="UniProtKB-KW"/>
</dbReference>
<accession>A0A1M7ZAB6</accession>
<dbReference type="STRING" id="1073327.SAMN04488108_1622"/>
<keyword evidence="2" id="KW-0645">Protease</keyword>
<name>A0A1M7ZAB6_9BACT</name>
<dbReference type="Gene3D" id="2.30.42.10">
    <property type="match status" value="1"/>
</dbReference>
<keyword evidence="3" id="KW-1185">Reference proteome</keyword>
<reference evidence="3" key="1">
    <citation type="submission" date="2016-12" db="EMBL/GenBank/DDBJ databases">
        <authorList>
            <person name="Varghese N."/>
            <person name="Submissions S."/>
        </authorList>
    </citation>
    <scope>NUCLEOTIDE SEQUENCE [LARGE SCALE GENOMIC DNA]</scope>
    <source>
        <strain evidence="3">DSM 25035</strain>
    </source>
</reference>
<dbReference type="EMBL" id="FRXN01000002">
    <property type="protein sequence ID" value="SHO61853.1"/>
    <property type="molecule type" value="Genomic_DNA"/>
</dbReference>
<dbReference type="InterPro" id="IPR041489">
    <property type="entry name" value="PDZ_6"/>
</dbReference>
<protein>
    <submittedName>
        <fullName evidence="2">Aspartyl protease</fullName>
    </submittedName>
</protein>
<dbReference type="InterPro" id="IPR021109">
    <property type="entry name" value="Peptidase_aspartic_dom_sf"/>
</dbReference>
<evidence type="ECO:0000259" key="1">
    <source>
        <dbReference type="SMART" id="SM00228"/>
    </source>
</evidence>
<dbReference type="Gene3D" id="2.40.70.10">
    <property type="entry name" value="Acid Proteases"/>
    <property type="match status" value="2"/>
</dbReference>
<feature type="domain" description="PDZ" evidence="1">
    <location>
        <begin position="323"/>
        <end position="397"/>
    </location>
</feature>
<dbReference type="InterPro" id="IPR036034">
    <property type="entry name" value="PDZ_sf"/>
</dbReference>
<dbReference type="RefSeq" id="WP_073571277.1">
    <property type="nucleotide sequence ID" value="NZ_FRXN01000002.1"/>
</dbReference>
<evidence type="ECO:0000313" key="2">
    <source>
        <dbReference type="EMBL" id="SHO61853.1"/>
    </source>
</evidence>
<dbReference type="SUPFAM" id="SSF50156">
    <property type="entry name" value="PDZ domain-like"/>
    <property type="match status" value="1"/>
</dbReference>
<dbReference type="AlphaFoldDB" id="A0A1M7ZAB6"/>
<keyword evidence="2" id="KW-0378">Hydrolase</keyword>
<dbReference type="SMART" id="SM00228">
    <property type="entry name" value="PDZ"/>
    <property type="match status" value="1"/>
</dbReference>
<dbReference type="Pfam" id="PF13650">
    <property type="entry name" value="Asp_protease_2"/>
    <property type="match status" value="2"/>
</dbReference>
<dbReference type="Pfam" id="PF17820">
    <property type="entry name" value="PDZ_6"/>
    <property type="match status" value="1"/>
</dbReference>
<proteinExistence type="predicted"/>
<dbReference type="Proteomes" id="UP000184609">
    <property type="component" value="Unassembled WGS sequence"/>
</dbReference>
<dbReference type="OrthoDB" id="3521766at2"/>
<organism evidence="2 3">
    <name type="scientific">Algoriphagus zhangzhouensis</name>
    <dbReference type="NCBI Taxonomy" id="1073327"/>
    <lineage>
        <taxon>Bacteria</taxon>
        <taxon>Pseudomonadati</taxon>
        <taxon>Bacteroidota</taxon>
        <taxon>Cytophagia</taxon>
        <taxon>Cytophagales</taxon>
        <taxon>Cyclobacteriaceae</taxon>
        <taxon>Algoriphagus</taxon>
    </lineage>
</organism>
<gene>
    <name evidence="2" type="ORF">SAMN04488108_1622</name>
</gene>
<sequence>MLRRQYLCFLIFILFSTFSNGQVPGFFMKEDVRRTIIPFFASNSLIIVPVSVNGSYPVNFLLDTGVRSNILFSKDLGDAMGLEYTRRLNLMGADGSEEIMASVSPVNHLDLGPVEGIAQALLVLEEDFLELEAVVGVPIYGIIGHEFFKFNPIKINYDDERIEFFRTDALKWRPPFFKKLDLSVEENKPYINAKIKQKDGPILDSKLLIDTGANHGLLLNRETSEQIEMPPLFIEAELGQSLGGVLRGYIGRVDWLKLGPLKQQEVLTSYPEETAFSYILKETGRMGSLGSEVLGRTRLILDYPRKRVMIRKGDNFYNPYEYDMSGLNIRKIPTDEKRFYVAGVRDDSPAQFVGIQPNDEVLSINKIPVIIWELSDIAKLFRSEEGKVIELEVRRYFDNDISKYEDFRYRLLLEKQI</sequence>
<evidence type="ECO:0000313" key="3">
    <source>
        <dbReference type="Proteomes" id="UP000184609"/>
    </source>
</evidence>
<dbReference type="GO" id="GO:0006508">
    <property type="term" value="P:proteolysis"/>
    <property type="evidence" value="ECO:0007669"/>
    <property type="project" value="UniProtKB-KW"/>
</dbReference>